<keyword evidence="1" id="KW-0472">Membrane</keyword>
<dbReference type="AlphaFoldDB" id="A0A6P2CRX5"/>
<proteinExistence type="predicted"/>
<protein>
    <submittedName>
        <fullName evidence="2">Uncharacterized protein</fullName>
    </submittedName>
</protein>
<dbReference type="EMBL" id="LR593886">
    <property type="protein sequence ID" value="VTR91683.1"/>
    <property type="molecule type" value="Genomic_DNA"/>
</dbReference>
<feature type="transmembrane region" description="Helical" evidence="1">
    <location>
        <begin position="12"/>
        <end position="31"/>
    </location>
</feature>
<dbReference type="KEGG" id="gms:SOIL9_60310"/>
<evidence type="ECO:0000256" key="1">
    <source>
        <dbReference type="SAM" id="Phobius"/>
    </source>
</evidence>
<reference evidence="2 3" key="1">
    <citation type="submission" date="2019-05" db="EMBL/GenBank/DDBJ databases">
        <authorList>
            <consortium name="Science for Life Laboratories"/>
        </authorList>
    </citation>
    <scope>NUCLEOTIDE SEQUENCE [LARGE SCALE GENOMIC DNA]</scope>
    <source>
        <strain evidence="2">Soil9</strain>
    </source>
</reference>
<accession>A0A6P2CRX5</accession>
<evidence type="ECO:0000313" key="2">
    <source>
        <dbReference type="EMBL" id="VTR91683.1"/>
    </source>
</evidence>
<dbReference type="Proteomes" id="UP000464178">
    <property type="component" value="Chromosome"/>
</dbReference>
<gene>
    <name evidence="2" type="ORF">SOIL9_60310</name>
</gene>
<name>A0A6P2CRX5_9BACT</name>
<keyword evidence="1" id="KW-0812">Transmembrane</keyword>
<organism evidence="2 3">
    <name type="scientific">Gemmata massiliana</name>
    <dbReference type="NCBI Taxonomy" id="1210884"/>
    <lineage>
        <taxon>Bacteria</taxon>
        <taxon>Pseudomonadati</taxon>
        <taxon>Planctomycetota</taxon>
        <taxon>Planctomycetia</taxon>
        <taxon>Gemmatales</taxon>
        <taxon>Gemmataceae</taxon>
        <taxon>Gemmata</taxon>
    </lineage>
</organism>
<sequence length="77" mass="8237">MRVVMHEFLRNALLVGAVFGVTALVLEIPLLDAGVQRATDEFLDWVALNRVPSLVVIALGLAVLISAARLNGKGDRA</sequence>
<feature type="transmembrane region" description="Helical" evidence="1">
    <location>
        <begin position="51"/>
        <end position="70"/>
    </location>
</feature>
<keyword evidence="1" id="KW-1133">Transmembrane helix</keyword>
<evidence type="ECO:0000313" key="3">
    <source>
        <dbReference type="Proteomes" id="UP000464178"/>
    </source>
</evidence>
<keyword evidence="3" id="KW-1185">Reference proteome</keyword>